<evidence type="ECO:0000256" key="3">
    <source>
        <dbReference type="ARBA" id="ARBA00022692"/>
    </source>
</evidence>
<dbReference type="Pfam" id="PF00950">
    <property type="entry name" value="ABC-3"/>
    <property type="match status" value="1"/>
</dbReference>
<dbReference type="AlphaFoldDB" id="X1LGS5"/>
<organism evidence="7">
    <name type="scientific">marine sediment metagenome</name>
    <dbReference type="NCBI Taxonomy" id="412755"/>
    <lineage>
        <taxon>unclassified sequences</taxon>
        <taxon>metagenomes</taxon>
        <taxon>ecological metagenomes</taxon>
    </lineage>
</organism>
<dbReference type="InterPro" id="IPR037294">
    <property type="entry name" value="ABC_BtuC-like"/>
</dbReference>
<dbReference type="EMBL" id="BARV01022159">
    <property type="protein sequence ID" value="GAI18537.1"/>
    <property type="molecule type" value="Genomic_DNA"/>
</dbReference>
<evidence type="ECO:0000256" key="4">
    <source>
        <dbReference type="ARBA" id="ARBA00022989"/>
    </source>
</evidence>
<feature type="non-terminal residue" evidence="7">
    <location>
        <position position="1"/>
    </location>
</feature>
<feature type="transmembrane region" description="Helical" evidence="6">
    <location>
        <begin position="120"/>
        <end position="140"/>
    </location>
</feature>
<dbReference type="PANTHER" id="PTHR30477">
    <property type="entry name" value="ABC-TRANSPORTER METAL-BINDING PROTEIN"/>
    <property type="match status" value="1"/>
</dbReference>
<comment type="caution">
    <text evidence="7">The sequence shown here is derived from an EMBL/GenBank/DDBJ whole genome shotgun (WGS) entry which is preliminary data.</text>
</comment>
<reference evidence="7" key="1">
    <citation type="journal article" date="2014" name="Front. Microbiol.">
        <title>High frequency of phylogenetically diverse reductive dehalogenase-homologous genes in deep subseafloor sedimentary metagenomes.</title>
        <authorList>
            <person name="Kawai M."/>
            <person name="Futagami T."/>
            <person name="Toyoda A."/>
            <person name="Takaki Y."/>
            <person name="Nishi S."/>
            <person name="Hori S."/>
            <person name="Arai W."/>
            <person name="Tsubouchi T."/>
            <person name="Morono Y."/>
            <person name="Uchiyama I."/>
            <person name="Ito T."/>
            <person name="Fujiyama A."/>
            <person name="Inagaki F."/>
            <person name="Takami H."/>
        </authorList>
    </citation>
    <scope>NUCLEOTIDE SEQUENCE</scope>
    <source>
        <strain evidence="7">Expedition CK06-06</strain>
    </source>
</reference>
<keyword evidence="4 6" id="KW-1133">Transmembrane helix</keyword>
<feature type="transmembrane region" description="Helical" evidence="6">
    <location>
        <begin position="61"/>
        <end position="79"/>
    </location>
</feature>
<dbReference type="Gene3D" id="1.10.3470.10">
    <property type="entry name" value="ABC transporter involved in vitamin B12 uptake, BtuC"/>
    <property type="match status" value="1"/>
</dbReference>
<dbReference type="InterPro" id="IPR001626">
    <property type="entry name" value="ABC_TroCD"/>
</dbReference>
<feature type="transmembrane region" description="Helical" evidence="6">
    <location>
        <begin position="147"/>
        <end position="169"/>
    </location>
</feature>
<dbReference type="GO" id="GO:0010043">
    <property type="term" value="P:response to zinc ion"/>
    <property type="evidence" value="ECO:0007669"/>
    <property type="project" value="TreeGrafter"/>
</dbReference>
<accession>X1LGS5</accession>
<evidence type="ECO:0008006" key="8">
    <source>
        <dbReference type="Google" id="ProtNLM"/>
    </source>
</evidence>
<protein>
    <recommendedName>
        <fullName evidence="8">Metal ABC transporter permease</fullName>
    </recommendedName>
</protein>
<feature type="transmembrane region" description="Helical" evidence="6">
    <location>
        <begin position="20"/>
        <end position="41"/>
    </location>
</feature>
<evidence type="ECO:0000256" key="6">
    <source>
        <dbReference type="SAM" id="Phobius"/>
    </source>
</evidence>
<dbReference type="PANTHER" id="PTHR30477:SF0">
    <property type="entry name" value="METAL TRANSPORT SYSTEM MEMBRANE PROTEIN TM_0125-RELATED"/>
    <property type="match status" value="1"/>
</dbReference>
<proteinExistence type="inferred from homology"/>
<name>X1LGS5_9ZZZZ</name>
<keyword evidence="5 6" id="KW-0472">Membrane</keyword>
<evidence type="ECO:0000256" key="1">
    <source>
        <dbReference type="ARBA" id="ARBA00004141"/>
    </source>
</evidence>
<evidence type="ECO:0000313" key="7">
    <source>
        <dbReference type="EMBL" id="GAI18537.1"/>
    </source>
</evidence>
<gene>
    <name evidence="7" type="ORF">S06H3_36563</name>
</gene>
<dbReference type="SUPFAM" id="SSF81345">
    <property type="entry name" value="ABC transporter involved in vitamin B12 uptake, BtuC"/>
    <property type="match status" value="1"/>
</dbReference>
<comment type="similarity">
    <text evidence="2">Belongs to the ABC-3 integral membrane protein family.</text>
</comment>
<comment type="subcellular location">
    <subcellularLocation>
        <location evidence="1">Membrane</location>
        <topology evidence="1">Multi-pass membrane protein</topology>
    </subcellularLocation>
</comment>
<sequence>SAAIIGPLADRGQLSPETSLGVIFSLMLGLAFLFMGLMPGTKSGAFELLWGSILTNTRSDIIFLGIVTVVVVGLVFVFYKEIQATIFHRDMALSVGLPATLILYGVLFLTGATITASLRSIGGLLIFSLILNPAAAAYQLTYSMKRMFLFSAGFGVLSGWIGLLFSYLFNIPSGATIVVTSSVIFMITAIFSPKRKVKGWQKKPLLEE</sequence>
<keyword evidence="3 6" id="KW-0812">Transmembrane</keyword>
<feature type="transmembrane region" description="Helical" evidence="6">
    <location>
        <begin position="175"/>
        <end position="193"/>
    </location>
</feature>
<evidence type="ECO:0000256" key="5">
    <source>
        <dbReference type="ARBA" id="ARBA00023136"/>
    </source>
</evidence>
<dbReference type="GO" id="GO:0055085">
    <property type="term" value="P:transmembrane transport"/>
    <property type="evidence" value="ECO:0007669"/>
    <property type="project" value="InterPro"/>
</dbReference>
<dbReference type="GO" id="GO:0043190">
    <property type="term" value="C:ATP-binding cassette (ABC) transporter complex"/>
    <property type="evidence" value="ECO:0007669"/>
    <property type="project" value="InterPro"/>
</dbReference>
<evidence type="ECO:0000256" key="2">
    <source>
        <dbReference type="ARBA" id="ARBA00008034"/>
    </source>
</evidence>
<feature type="transmembrane region" description="Helical" evidence="6">
    <location>
        <begin position="91"/>
        <end position="114"/>
    </location>
</feature>